<dbReference type="EMBL" id="CM002928">
    <property type="protein sequence ID" value="KGN44493.1"/>
    <property type="molecule type" value="Genomic_DNA"/>
</dbReference>
<dbReference type="Gramene" id="KGN44493">
    <property type="protein sequence ID" value="KGN44493"/>
    <property type="gene ID" value="Csa_7G314950"/>
</dbReference>
<dbReference type="AlphaFoldDB" id="A0A0A0K4X2"/>
<protein>
    <submittedName>
        <fullName evidence="1">Uncharacterized protein</fullName>
    </submittedName>
</protein>
<name>A0A0A0K4X2_CUCSA</name>
<sequence length="104" mass="11699">MPLCFIEGPEGGTGKALGRKALTNAGELLSLLTLMLLMLSCLSLEPWLKPTYKMSIKTRTNHITTITSLPFPIEIKPKERAGEYEVFSDFAFLLAKKWRGIKER</sequence>
<proteinExistence type="predicted"/>
<dbReference type="Proteomes" id="UP000029981">
    <property type="component" value="Chromosome 7"/>
</dbReference>
<reference evidence="1 2" key="1">
    <citation type="journal article" date="2009" name="Nat. Genet.">
        <title>The genome of the cucumber, Cucumis sativus L.</title>
        <authorList>
            <person name="Huang S."/>
            <person name="Li R."/>
            <person name="Zhang Z."/>
            <person name="Li L."/>
            <person name="Gu X."/>
            <person name="Fan W."/>
            <person name="Lucas W.J."/>
            <person name="Wang X."/>
            <person name="Xie B."/>
            <person name="Ni P."/>
            <person name="Ren Y."/>
            <person name="Zhu H."/>
            <person name="Li J."/>
            <person name="Lin K."/>
            <person name="Jin W."/>
            <person name="Fei Z."/>
            <person name="Li G."/>
            <person name="Staub J."/>
            <person name="Kilian A."/>
            <person name="van der Vossen E.A."/>
            <person name="Wu Y."/>
            <person name="Guo J."/>
            <person name="He J."/>
            <person name="Jia Z."/>
            <person name="Ren Y."/>
            <person name="Tian G."/>
            <person name="Lu Y."/>
            <person name="Ruan J."/>
            <person name="Qian W."/>
            <person name="Wang M."/>
            <person name="Huang Q."/>
            <person name="Li B."/>
            <person name="Xuan Z."/>
            <person name="Cao J."/>
            <person name="Asan"/>
            <person name="Wu Z."/>
            <person name="Zhang J."/>
            <person name="Cai Q."/>
            <person name="Bai Y."/>
            <person name="Zhao B."/>
            <person name="Han Y."/>
            <person name="Li Y."/>
            <person name="Li X."/>
            <person name="Wang S."/>
            <person name="Shi Q."/>
            <person name="Liu S."/>
            <person name="Cho W.K."/>
            <person name="Kim J.Y."/>
            <person name="Xu Y."/>
            <person name="Heller-Uszynska K."/>
            <person name="Miao H."/>
            <person name="Cheng Z."/>
            <person name="Zhang S."/>
            <person name="Wu J."/>
            <person name="Yang Y."/>
            <person name="Kang H."/>
            <person name="Li M."/>
            <person name="Liang H."/>
            <person name="Ren X."/>
            <person name="Shi Z."/>
            <person name="Wen M."/>
            <person name="Jian M."/>
            <person name="Yang H."/>
            <person name="Zhang G."/>
            <person name="Yang Z."/>
            <person name="Chen R."/>
            <person name="Liu S."/>
            <person name="Li J."/>
            <person name="Ma L."/>
            <person name="Liu H."/>
            <person name="Zhou Y."/>
            <person name="Zhao J."/>
            <person name="Fang X."/>
            <person name="Li G."/>
            <person name="Fang L."/>
            <person name="Li Y."/>
            <person name="Liu D."/>
            <person name="Zheng H."/>
            <person name="Zhang Y."/>
            <person name="Qin N."/>
            <person name="Li Z."/>
            <person name="Yang G."/>
            <person name="Yang S."/>
            <person name="Bolund L."/>
            <person name="Kristiansen K."/>
            <person name="Zheng H."/>
            <person name="Li S."/>
            <person name="Zhang X."/>
            <person name="Yang H."/>
            <person name="Wang J."/>
            <person name="Sun R."/>
            <person name="Zhang B."/>
            <person name="Jiang S."/>
            <person name="Wang J."/>
            <person name="Du Y."/>
            <person name="Li S."/>
        </authorList>
    </citation>
    <scope>NUCLEOTIDE SEQUENCE [LARGE SCALE GENOMIC DNA]</scope>
    <source>
        <strain evidence="2">cv. 9930</strain>
    </source>
</reference>
<evidence type="ECO:0000313" key="1">
    <source>
        <dbReference type="EMBL" id="KGN44493.1"/>
    </source>
</evidence>
<reference evidence="1 2" key="2">
    <citation type="journal article" date="2009" name="PLoS ONE">
        <title>An integrated genetic and cytogenetic map of the cucumber genome.</title>
        <authorList>
            <person name="Ren Y."/>
            <person name="Zhang Z."/>
            <person name="Liu J."/>
            <person name="Staub J.E."/>
            <person name="Han Y."/>
            <person name="Cheng Z."/>
            <person name="Li X."/>
            <person name="Lu J."/>
            <person name="Miao H."/>
            <person name="Kang H."/>
            <person name="Xie B."/>
            <person name="Gu X."/>
            <person name="Wang X."/>
            <person name="Du Y."/>
            <person name="Jin W."/>
            <person name="Huang S."/>
        </authorList>
    </citation>
    <scope>NUCLEOTIDE SEQUENCE [LARGE SCALE GENOMIC DNA]</scope>
    <source>
        <strain evidence="2">cv. 9930</strain>
    </source>
</reference>
<keyword evidence="2" id="KW-1185">Reference proteome</keyword>
<gene>
    <name evidence="1" type="ORF">Csa_7G314950</name>
</gene>
<reference evidence="1 2" key="3">
    <citation type="journal article" date="2010" name="BMC Genomics">
        <title>Transcriptome sequencing and comparative analysis of cucumber flowers with different sex types.</title>
        <authorList>
            <person name="Guo S."/>
            <person name="Zheng Y."/>
            <person name="Joung J.G."/>
            <person name="Liu S."/>
            <person name="Zhang Z."/>
            <person name="Crasta O.R."/>
            <person name="Sobral B.W."/>
            <person name="Xu Y."/>
            <person name="Huang S."/>
            <person name="Fei Z."/>
        </authorList>
    </citation>
    <scope>NUCLEOTIDE SEQUENCE [LARGE SCALE GENOMIC DNA]</scope>
    <source>
        <strain evidence="2">cv. 9930</strain>
    </source>
</reference>
<organism evidence="1 2">
    <name type="scientific">Cucumis sativus</name>
    <name type="common">Cucumber</name>
    <dbReference type="NCBI Taxonomy" id="3659"/>
    <lineage>
        <taxon>Eukaryota</taxon>
        <taxon>Viridiplantae</taxon>
        <taxon>Streptophyta</taxon>
        <taxon>Embryophyta</taxon>
        <taxon>Tracheophyta</taxon>
        <taxon>Spermatophyta</taxon>
        <taxon>Magnoliopsida</taxon>
        <taxon>eudicotyledons</taxon>
        <taxon>Gunneridae</taxon>
        <taxon>Pentapetalae</taxon>
        <taxon>rosids</taxon>
        <taxon>fabids</taxon>
        <taxon>Cucurbitales</taxon>
        <taxon>Cucurbitaceae</taxon>
        <taxon>Benincaseae</taxon>
        <taxon>Cucumis</taxon>
    </lineage>
</organism>
<evidence type="ECO:0000313" key="2">
    <source>
        <dbReference type="Proteomes" id="UP000029981"/>
    </source>
</evidence>
<reference evidence="1 2" key="4">
    <citation type="journal article" date="2011" name="BMC Genomics">
        <title>RNA-Seq improves annotation of protein-coding genes in the cucumber genome.</title>
        <authorList>
            <person name="Li Z."/>
            <person name="Zhang Z."/>
            <person name="Yan P."/>
            <person name="Huang S."/>
            <person name="Fei Z."/>
            <person name="Lin K."/>
        </authorList>
    </citation>
    <scope>NUCLEOTIDE SEQUENCE [LARGE SCALE GENOMIC DNA]</scope>
    <source>
        <strain evidence="2">cv. 9930</strain>
    </source>
</reference>
<accession>A0A0A0K4X2</accession>